<dbReference type="Pfam" id="PF07947">
    <property type="entry name" value="YhhN"/>
    <property type="match status" value="1"/>
</dbReference>
<keyword evidence="3 6" id="KW-0812">Transmembrane</keyword>
<feature type="transmembrane region" description="Helical" evidence="6">
    <location>
        <begin position="166"/>
        <end position="186"/>
    </location>
</feature>
<evidence type="ECO:0000313" key="7">
    <source>
        <dbReference type="EMBL" id="MFC3852603.1"/>
    </source>
</evidence>
<name>A0ABV7ZVN6_9GAMM</name>
<proteinExistence type="inferred from homology"/>
<evidence type="ECO:0000256" key="6">
    <source>
        <dbReference type="SAM" id="Phobius"/>
    </source>
</evidence>
<evidence type="ECO:0000256" key="5">
    <source>
        <dbReference type="ARBA" id="ARBA00023136"/>
    </source>
</evidence>
<sequence length="226" mass="25555">MSSVRETMVFYTVWLVLALGYVLNMTYNWFIPEVNWVFKPLPVVLLALWVWRKTPDDALQHKPWIILALLCSAVGDVMLLMEDRFLYGLLAFLLAHLFYLRIFAQASSMAHIRWLVVMVIICGLLLGGYLLLPSVTGQLQIAVVSYMSVIGLMAIFAVLCKRVHWVAIPGVLAFLFSDLLLGYHILVSPVAWGDQGIMGSYYAAQFLLAHSVVWYKEPLEDPFAVA</sequence>
<comment type="similarity">
    <text evidence="2">Belongs to the TMEM86 family.</text>
</comment>
<evidence type="ECO:0000313" key="8">
    <source>
        <dbReference type="Proteomes" id="UP001595617"/>
    </source>
</evidence>
<feature type="transmembrane region" description="Helical" evidence="6">
    <location>
        <begin position="63"/>
        <end position="79"/>
    </location>
</feature>
<dbReference type="EMBL" id="JBHRYR010000002">
    <property type="protein sequence ID" value="MFC3852603.1"/>
    <property type="molecule type" value="Genomic_DNA"/>
</dbReference>
<feature type="transmembrane region" description="Helical" evidence="6">
    <location>
        <begin position="9"/>
        <end position="30"/>
    </location>
</feature>
<feature type="transmembrane region" description="Helical" evidence="6">
    <location>
        <begin position="36"/>
        <end position="51"/>
    </location>
</feature>
<comment type="caution">
    <text evidence="7">The sequence shown here is derived from an EMBL/GenBank/DDBJ whole genome shotgun (WGS) entry which is preliminary data.</text>
</comment>
<protein>
    <submittedName>
        <fullName evidence="7">Lysoplasmalogenase</fullName>
    </submittedName>
</protein>
<keyword evidence="8" id="KW-1185">Reference proteome</keyword>
<dbReference type="PANTHER" id="PTHR31885:SF6">
    <property type="entry name" value="GH04784P"/>
    <property type="match status" value="1"/>
</dbReference>
<organism evidence="7 8">
    <name type="scientific">Saccharospirillum mangrovi</name>
    <dbReference type="NCBI Taxonomy" id="2161747"/>
    <lineage>
        <taxon>Bacteria</taxon>
        <taxon>Pseudomonadati</taxon>
        <taxon>Pseudomonadota</taxon>
        <taxon>Gammaproteobacteria</taxon>
        <taxon>Oceanospirillales</taxon>
        <taxon>Saccharospirillaceae</taxon>
        <taxon>Saccharospirillum</taxon>
    </lineage>
</organism>
<evidence type="ECO:0000256" key="2">
    <source>
        <dbReference type="ARBA" id="ARBA00007375"/>
    </source>
</evidence>
<keyword evidence="4 6" id="KW-1133">Transmembrane helix</keyword>
<evidence type="ECO:0000256" key="1">
    <source>
        <dbReference type="ARBA" id="ARBA00004141"/>
    </source>
</evidence>
<keyword evidence="5 6" id="KW-0472">Membrane</keyword>
<gene>
    <name evidence="7" type="ORF">ACFOOG_07130</name>
</gene>
<dbReference type="RefSeq" id="WP_380694895.1">
    <property type="nucleotide sequence ID" value="NZ_JBHRYR010000002.1"/>
</dbReference>
<dbReference type="PANTHER" id="PTHR31885">
    <property type="entry name" value="GH04784P"/>
    <property type="match status" value="1"/>
</dbReference>
<feature type="transmembrane region" description="Helical" evidence="6">
    <location>
        <begin position="138"/>
        <end position="159"/>
    </location>
</feature>
<comment type="subcellular location">
    <subcellularLocation>
        <location evidence="1">Membrane</location>
        <topology evidence="1">Multi-pass membrane protein</topology>
    </subcellularLocation>
</comment>
<evidence type="ECO:0000256" key="4">
    <source>
        <dbReference type="ARBA" id="ARBA00022989"/>
    </source>
</evidence>
<dbReference type="InterPro" id="IPR012506">
    <property type="entry name" value="TMEM86B-like"/>
</dbReference>
<feature type="transmembrane region" description="Helical" evidence="6">
    <location>
        <begin position="114"/>
        <end position="132"/>
    </location>
</feature>
<feature type="transmembrane region" description="Helical" evidence="6">
    <location>
        <begin position="85"/>
        <end position="102"/>
    </location>
</feature>
<evidence type="ECO:0000256" key="3">
    <source>
        <dbReference type="ARBA" id="ARBA00022692"/>
    </source>
</evidence>
<accession>A0ABV7ZVN6</accession>
<reference evidence="8" key="1">
    <citation type="journal article" date="2019" name="Int. J. Syst. Evol. Microbiol.">
        <title>The Global Catalogue of Microorganisms (GCM) 10K type strain sequencing project: providing services to taxonomists for standard genome sequencing and annotation.</title>
        <authorList>
            <consortium name="The Broad Institute Genomics Platform"/>
            <consortium name="The Broad Institute Genome Sequencing Center for Infectious Disease"/>
            <person name="Wu L."/>
            <person name="Ma J."/>
        </authorList>
    </citation>
    <scope>NUCLEOTIDE SEQUENCE [LARGE SCALE GENOMIC DNA]</scope>
    <source>
        <strain evidence="8">IBRC 10765</strain>
    </source>
</reference>
<dbReference type="Proteomes" id="UP001595617">
    <property type="component" value="Unassembled WGS sequence"/>
</dbReference>